<evidence type="ECO:0000313" key="3">
    <source>
        <dbReference type="EMBL" id="CDJ45625.1"/>
    </source>
</evidence>
<dbReference type="AlphaFoldDB" id="U6LCZ0"/>
<keyword evidence="4" id="KW-1185">Reference proteome</keyword>
<reference evidence="3" key="1">
    <citation type="submission" date="2013-10" db="EMBL/GenBank/DDBJ databases">
        <title>Genomic analysis of the causative agents of coccidiosis in chickens.</title>
        <authorList>
            <person name="Reid A.J."/>
            <person name="Blake D."/>
            <person name="Billington K."/>
            <person name="Browne H."/>
            <person name="Dunn M."/>
            <person name="Hung S."/>
            <person name="Kawahara F."/>
            <person name="Miranda-Saavedra D."/>
            <person name="Mourier T."/>
            <person name="Nagra H."/>
            <person name="Otto T.D."/>
            <person name="Rawlings N."/>
            <person name="Sanchez A."/>
            <person name="Sanders M."/>
            <person name="Subramaniam C."/>
            <person name="Tay Y."/>
            <person name="Dear P."/>
            <person name="Doerig C."/>
            <person name="Gruber A."/>
            <person name="Parkinson J."/>
            <person name="Shirley M."/>
            <person name="Wan K.L."/>
            <person name="Berriman M."/>
            <person name="Tomley F."/>
            <person name="Pain A."/>
        </authorList>
    </citation>
    <scope>NUCLEOTIDE SEQUENCE [LARGE SCALE GENOMIC DNA]</scope>
    <source>
        <strain evidence="3">Houghton</strain>
    </source>
</reference>
<organism evidence="3 4">
    <name type="scientific">Eimeria brunetti</name>
    <dbReference type="NCBI Taxonomy" id="51314"/>
    <lineage>
        <taxon>Eukaryota</taxon>
        <taxon>Sar</taxon>
        <taxon>Alveolata</taxon>
        <taxon>Apicomplexa</taxon>
        <taxon>Conoidasida</taxon>
        <taxon>Coccidia</taxon>
        <taxon>Eucoccidiorida</taxon>
        <taxon>Eimeriorina</taxon>
        <taxon>Eimeriidae</taxon>
        <taxon>Eimeria</taxon>
    </lineage>
</organism>
<reference evidence="3" key="2">
    <citation type="submission" date="2013-10" db="EMBL/GenBank/DDBJ databases">
        <authorList>
            <person name="Aslett M."/>
        </authorList>
    </citation>
    <scope>NUCLEOTIDE SEQUENCE [LARGE SCALE GENOMIC DNA]</scope>
    <source>
        <strain evidence="3">Houghton</strain>
    </source>
</reference>
<name>U6LCZ0_9EIME</name>
<dbReference type="Proteomes" id="UP000030750">
    <property type="component" value="Unassembled WGS sequence"/>
</dbReference>
<evidence type="ECO:0000256" key="1">
    <source>
        <dbReference type="SAM" id="Phobius"/>
    </source>
</evidence>
<evidence type="ECO:0008006" key="5">
    <source>
        <dbReference type="Google" id="ProtNLM"/>
    </source>
</evidence>
<keyword evidence="1" id="KW-0472">Membrane</keyword>
<feature type="chain" id="PRO_5004672402" description="SAG family member" evidence="2">
    <location>
        <begin position="25"/>
        <end position="262"/>
    </location>
</feature>
<accession>U6LCZ0</accession>
<feature type="transmembrane region" description="Helical" evidence="1">
    <location>
        <begin position="241"/>
        <end position="260"/>
    </location>
</feature>
<keyword evidence="2" id="KW-0732">Signal</keyword>
<keyword evidence="1" id="KW-0812">Transmembrane</keyword>
<evidence type="ECO:0000256" key="2">
    <source>
        <dbReference type="SAM" id="SignalP"/>
    </source>
</evidence>
<protein>
    <recommendedName>
        <fullName evidence="5">SAG family member</fullName>
    </recommendedName>
</protein>
<evidence type="ECO:0000313" key="4">
    <source>
        <dbReference type="Proteomes" id="UP000030750"/>
    </source>
</evidence>
<sequence>MASFYKSAAAVCLVALFGLQSVAADPQTTYKFRAIAVNDDAYVAANLVRNGKLAVHIGEVAMDESLVAGLQKKVAPSTGLTQQDGTPKDSCNKLMEESGLKSIFHYASSSEETYNYRELFQAALDAGITVFKEKGYQNKWGEIWGIDAGASLAYLLGANSTKIGCVIGECIQVQTDTVEDRPSTTENSTGNAFLFCQLDPEAETGQPPFDEEYFDGLIARTDKLAGMTEEDLKAPSNDGTAAAAVPTIIAAGFLAILAAISA</sequence>
<feature type="signal peptide" evidence="2">
    <location>
        <begin position="1"/>
        <end position="24"/>
    </location>
</feature>
<proteinExistence type="predicted"/>
<gene>
    <name evidence="3" type="ORF">EBH_0020010</name>
</gene>
<dbReference type="VEuPathDB" id="ToxoDB:EBH_0020010"/>
<keyword evidence="1" id="KW-1133">Transmembrane helix</keyword>
<dbReference type="EMBL" id="HG710173">
    <property type="protein sequence ID" value="CDJ45625.1"/>
    <property type="molecule type" value="Genomic_DNA"/>
</dbReference>